<evidence type="ECO:0000256" key="2">
    <source>
        <dbReference type="ARBA" id="ARBA00022801"/>
    </source>
</evidence>
<organism evidence="4 5">
    <name type="scientific">Herbaspirillum robiniae</name>
    <dbReference type="NCBI Taxonomy" id="2014887"/>
    <lineage>
        <taxon>Bacteria</taxon>
        <taxon>Pseudomonadati</taxon>
        <taxon>Pseudomonadota</taxon>
        <taxon>Betaproteobacteria</taxon>
        <taxon>Burkholderiales</taxon>
        <taxon>Oxalobacteraceae</taxon>
        <taxon>Herbaspirillum</taxon>
    </lineage>
</organism>
<keyword evidence="2" id="KW-0378">Hydrolase</keyword>
<dbReference type="InterPro" id="IPR003736">
    <property type="entry name" value="PAAI_dom"/>
</dbReference>
<dbReference type="RefSeq" id="WP_088749881.1">
    <property type="nucleotide sequence ID" value="NZ_NJGU01000001.1"/>
</dbReference>
<dbReference type="NCBIfam" id="TIGR00369">
    <property type="entry name" value="unchar_dom_1"/>
    <property type="match status" value="1"/>
</dbReference>
<protein>
    <submittedName>
        <fullName evidence="4">Thioesterase</fullName>
    </submittedName>
</protein>
<dbReference type="PANTHER" id="PTHR21660">
    <property type="entry name" value="THIOESTERASE SUPERFAMILY MEMBER-RELATED"/>
    <property type="match status" value="1"/>
</dbReference>
<dbReference type="SUPFAM" id="SSF54637">
    <property type="entry name" value="Thioesterase/thiol ester dehydrase-isomerase"/>
    <property type="match status" value="1"/>
</dbReference>
<dbReference type="Pfam" id="PF03061">
    <property type="entry name" value="4HBT"/>
    <property type="match status" value="1"/>
</dbReference>
<comment type="caution">
    <text evidence="4">The sequence shown here is derived from an EMBL/GenBank/DDBJ whole genome shotgun (WGS) entry which is preliminary data.</text>
</comment>
<evidence type="ECO:0000259" key="3">
    <source>
        <dbReference type="Pfam" id="PF03061"/>
    </source>
</evidence>
<dbReference type="EMBL" id="NJGU01000001">
    <property type="protein sequence ID" value="OWY30869.1"/>
    <property type="molecule type" value="Genomic_DNA"/>
</dbReference>
<evidence type="ECO:0000313" key="5">
    <source>
        <dbReference type="Proteomes" id="UP000197596"/>
    </source>
</evidence>
<accession>A0A246WUX3</accession>
<proteinExistence type="inferred from homology"/>
<dbReference type="Gene3D" id="3.10.129.10">
    <property type="entry name" value="Hotdog Thioesterase"/>
    <property type="match status" value="1"/>
</dbReference>
<dbReference type="InterPro" id="IPR039298">
    <property type="entry name" value="ACOT13"/>
</dbReference>
<name>A0A246WUX3_9BURK</name>
<dbReference type="InterPro" id="IPR006683">
    <property type="entry name" value="Thioestr_dom"/>
</dbReference>
<comment type="similarity">
    <text evidence="1">Belongs to the thioesterase PaaI family.</text>
</comment>
<dbReference type="AlphaFoldDB" id="A0A246WUX3"/>
<dbReference type="InterPro" id="IPR029069">
    <property type="entry name" value="HotDog_dom_sf"/>
</dbReference>
<dbReference type="GO" id="GO:0047617">
    <property type="term" value="F:fatty acyl-CoA hydrolase activity"/>
    <property type="evidence" value="ECO:0007669"/>
    <property type="project" value="InterPro"/>
</dbReference>
<gene>
    <name evidence="4" type="ORF">CEJ42_02005</name>
</gene>
<evidence type="ECO:0000256" key="1">
    <source>
        <dbReference type="ARBA" id="ARBA00008324"/>
    </source>
</evidence>
<dbReference type="Proteomes" id="UP000197596">
    <property type="component" value="Unassembled WGS sequence"/>
</dbReference>
<evidence type="ECO:0000313" key="4">
    <source>
        <dbReference type="EMBL" id="OWY30869.1"/>
    </source>
</evidence>
<sequence>MTTREETLALWRQQEQAVRAKLAAPGVSSLEDLKAGTGMEFLQKIWDGVLPSVPIAETLDFIPVEGEPGRVVFQGTPSKRHYNPLGSVHGGYFCTLLDSAVACAVHSMLPQGMGYTTLELKVNLVRALTDKVGPVRAEGKVIQVGKQVGIAEGRIIDADGKLYAHATTTCLVFPLP</sequence>
<reference evidence="4 5" key="1">
    <citation type="submission" date="2017-06" db="EMBL/GenBank/DDBJ databases">
        <title>Herbaspirillum phytohormonus sp. nov., isolated from the root nodule of Robinia pseudoacacia in lead-zinc mine.</title>
        <authorList>
            <person name="Fan M."/>
            <person name="Lin Y."/>
        </authorList>
    </citation>
    <scope>NUCLEOTIDE SEQUENCE [LARGE SCALE GENOMIC DNA]</scope>
    <source>
        <strain evidence="4 5">HZ10</strain>
    </source>
</reference>
<dbReference type="PANTHER" id="PTHR21660:SF1">
    <property type="entry name" value="ACYL-COENZYME A THIOESTERASE 13"/>
    <property type="match status" value="1"/>
</dbReference>
<dbReference type="CDD" id="cd03443">
    <property type="entry name" value="PaaI_thioesterase"/>
    <property type="match status" value="1"/>
</dbReference>
<feature type="domain" description="Thioesterase" evidence="3">
    <location>
        <begin position="86"/>
        <end position="163"/>
    </location>
</feature>